<evidence type="ECO:0000313" key="1">
    <source>
        <dbReference type="EMBL" id="GBM83339.1"/>
    </source>
</evidence>
<organism evidence="1 2">
    <name type="scientific">Araneus ventricosus</name>
    <name type="common">Orbweaver spider</name>
    <name type="synonym">Epeira ventricosa</name>
    <dbReference type="NCBI Taxonomy" id="182803"/>
    <lineage>
        <taxon>Eukaryota</taxon>
        <taxon>Metazoa</taxon>
        <taxon>Ecdysozoa</taxon>
        <taxon>Arthropoda</taxon>
        <taxon>Chelicerata</taxon>
        <taxon>Arachnida</taxon>
        <taxon>Araneae</taxon>
        <taxon>Araneomorphae</taxon>
        <taxon>Entelegynae</taxon>
        <taxon>Araneoidea</taxon>
        <taxon>Araneidae</taxon>
        <taxon>Araneus</taxon>
    </lineage>
</organism>
<evidence type="ECO:0000313" key="2">
    <source>
        <dbReference type="Proteomes" id="UP000499080"/>
    </source>
</evidence>
<name>A0A4Y2J1A3_ARAVE</name>
<sequence length="211" mass="24065">MRYTRQGKIQFTTKDPICAVQLLSLTKFMDIDVFTDIIWENISARFLVADISTTTPLEKLAKEIQDENDCLVEELRRFVKLNSSKVISPVLITILGEARRIFQQKNAKYAESVKTLPAVSNIEESINAKFENLLKAVNDRFEQQMQLFADMLQKSMNCILQNFFKIIEQSVDPSSSPARKKTFLSKLNQISNTFTPWDAGGSSEVEQMPLS</sequence>
<dbReference type="Proteomes" id="UP000499080">
    <property type="component" value="Unassembled WGS sequence"/>
</dbReference>
<dbReference type="OrthoDB" id="6570988at2759"/>
<dbReference type="EMBL" id="BGPR01188130">
    <property type="protein sequence ID" value="GBM83339.1"/>
    <property type="molecule type" value="Genomic_DNA"/>
</dbReference>
<protein>
    <submittedName>
        <fullName evidence="1">Uncharacterized protein</fullName>
    </submittedName>
</protein>
<keyword evidence="2" id="KW-1185">Reference proteome</keyword>
<gene>
    <name evidence="1" type="ORF">AVEN_217194_1</name>
</gene>
<dbReference type="AlphaFoldDB" id="A0A4Y2J1A3"/>
<comment type="caution">
    <text evidence="1">The sequence shown here is derived from an EMBL/GenBank/DDBJ whole genome shotgun (WGS) entry which is preliminary data.</text>
</comment>
<reference evidence="1 2" key="1">
    <citation type="journal article" date="2019" name="Sci. Rep.">
        <title>Orb-weaving spider Araneus ventricosus genome elucidates the spidroin gene catalogue.</title>
        <authorList>
            <person name="Kono N."/>
            <person name="Nakamura H."/>
            <person name="Ohtoshi R."/>
            <person name="Moran D.A.P."/>
            <person name="Shinohara A."/>
            <person name="Yoshida Y."/>
            <person name="Fujiwara M."/>
            <person name="Mori M."/>
            <person name="Tomita M."/>
            <person name="Arakawa K."/>
        </authorList>
    </citation>
    <scope>NUCLEOTIDE SEQUENCE [LARGE SCALE GENOMIC DNA]</scope>
</reference>
<proteinExistence type="predicted"/>
<accession>A0A4Y2J1A3</accession>